<evidence type="ECO:0000256" key="10">
    <source>
        <dbReference type="ARBA" id="ARBA00022984"/>
    </source>
</evidence>
<dbReference type="EC" id="6.3.2.8" evidence="3 14"/>
<dbReference type="InterPro" id="IPR000713">
    <property type="entry name" value="Mur_ligase_N"/>
</dbReference>
<dbReference type="GO" id="GO:0008763">
    <property type="term" value="F:UDP-N-acetylmuramate-L-alanine ligase activity"/>
    <property type="evidence" value="ECO:0007669"/>
    <property type="project" value="UniProtKB-UniRule"/>
</dbReference>
<dbReference type="AlphaFoldDB" id="W4MDD4"/>
<dbReference type="UniPathway" id="UPA00219"/>
<dbReference type="GO" id="GO:0071555">
    <property type="term" value="P:cell wall organization"/>
    <property type="evidence" value="ECO:0007669"/>
    <property type="project" value="UniProtKB-KW"/>
</dbReference>
<dbReference type="SUPFAM" id="SSF53623">
    <property type="entry name" value="MurD-like peptide ligases, catalytic domain"/>
    <property type="match status" value="1"/>
</dbReference>
<keyword evidence="8 14" id="KW-0067">ATP-binding</keyword>
<evidence type="ECO:0000256" key="5">
    <source>
        <dbReference type="ARBA" id="ARBA00022598"/>
    </source>
</evidence>
<keyword evidence="11 14" id="KW-0131">Cell cycle</keyword>
<feature type="domain" description="Mur ligase central" evidence="18">
    <location>
        <begin position="110"/>
        <end position="288"/>
    </location>
</feature>
<keyword evidence="5 14" id="KW-0436">Ligase</keyword>
<dbReference type="Pfam" id="PF02875">
    <property type="entry name" value="Mur_ligase_C"/>
    <property type="match status" value="1"/>
</dbReference>
<evidence type="ECO:0000256" key="3">
    <source>
        <dbReference type="ARBA" id="ARBA00012211"/>
    </source>
</evidence>
<gene>
    <name evidence="14 19" type="primary">murC</name>
    <name evidence="19" type="ORF">ETSY2_06695</name>
</gene>
<dbReference type="InterPro" id="IPR036615">
    <property type="entry name" value="Mur_ligase_C_dom_sf"/>
</dbReference>
<dbReference type="Gene3D" id="3.40.1190.10">
    <property type="entry name" value="Mur-like, catalytic domain"/>
    <property type="match status" value="1"/>
</dbReference>
<dbReference type="InterPro" id="IPR013221">
    <property type="entry name" value="Mur_ligase_cen"/>
</dbReference>
<evidence type="ECO:0000256" key="15">
    <source>
        <dbReference type="SAM" id="Phobius"/>
    </source>
</evidence>
<dbReference type="PATRIC" id="fig|1429439.4.peg.1158"/>
<feature type="transmembrane region" description="Helical" evidence="15">
    <location>
        <begin position="7"/>
        <end position="30"/>
    </location>
</feature>
<dbReference type="SUPFAM" id="SSF51984">
    <property type="entry name" value="MurCD N-terminal domain"/>
    <property type="match status" value="1"/>
</dbReference>
<dbReference type="GO" id="GO:0005737">
    <property type="term" value="C:cytoplasm"/>
    <property type="evidence" value="ECO:0007669"/>
    <property type="project" value="UniProtKB-SubCell"/>
</dbReference>
<evidence type="ECO:0000313" key="19">
    <source>
        <dbReference type="EMBL" id="ETX08213.1"/>
    </source>
</evidence>
<evidence type="ECO:0000256" key="9">
    <source>
        <dbReference type="ARBA" id="ARBA00022960"/>
    </source>
</evidence>
<comment type="catalytic activity">
    <reaction evidence="13 14">
        <text>UDP-N-acetyl-alpha-D-muramate + L-alanine + ATP = UDP-N-acetyl-alpha-D-muramoyl-L-alanine + ADP + phosphate + H(+)</text>
        <dbReference type="Rhea" id="RHEA:23372"/>
        <dbReference type="ChEBI" id="CHEBI:15378"/>
        <dbReference type="ChEBI" id="CHEBI:30616"/>
        <dbReference type="ChEBI" id="CHEBI:43474"/>
        <dbReference type="ChEBI" id="CHEBI:57972"/>
        <dbReference type="ChEBI" id="CHEBI:70757"/>
        <dbReference type="ChEBI" id="CHEBI:83898"/>
        <dbReference type="ChEBI" id="CHEBI:456216"/>
        <dbReference type="EC" id="6.3.2.8"/>
    </reaction>
</comment>
<evidence type="ECO:0000256" key="14">
    <source>
        <dbReference type="HAMAP-Rule" id="MF_00046"/>
    </source>
</evidence>
<evidence type="ECO:0000256" key="13">
    <source>
        <dbReference type="ARBA" id="ARBA00047833"/>
    </source>
</evidence>
<keyword evidence="15" id="KW-1133">Transmembrane helix</keyword>
<dbReference type="Gene3D" id="3.90.190.20">
    <property type="entry name" value="Mur ligase, C-terminal domain"/>
    <property type="match status" value="1"/>
</dbReference>
<accession>W4MDD4</accession>
<dbReference type="InterPro" id="IPR050061">
    <property type="entry name" value="MurCDEF_pg_biosynth"/>
</dbReference>
<dbReference type="GO" id="GO:0008360">
    <property type="term" value="P:regulation of cell shape"/>
    <property type="evidence" value="ECO:0007669"/>
    <property type="project" value="UniProtKB-KW"/>
</dbReference>
<evidence type="ECO:0000313" key="20">
    <source>
        <dbReference type="Proteomes" id="UP000019140"/>
    </source>
</evidence>
<evidence type="ECO:0000256" key="12">
    <source>
        <dbReference type="ARBA" id="ARBA00023316"/>
    </source>
</evidence>
<feature type="domain" description="Mur ligase N-terminal catalytic" evidence="16">
    <location>
        <begin position="7"/>
        <end position="106"/>
    </location>
</feature>
<dbReference type="PANTHER" id="PTHR43445">
    <property type="entry name" value="UDP-N-ACETYLMURAMATE--L-ALANINE LIGASE-RELATED"/>
    <property type="match status" value="1"/>
</dbReference>
<keyword evidence="9 14" id="KW-0133">Cell shape</keyword>
<dbReference type="Pfam" id="PF08245">
    <property type="entry name" value="Mur_ligase_M"/>
    <property type="match status" value="1"/>
</dbReference>
<dbReference type="InterPro" id="IPR036565">
    <property type="entry name" value="Mur-like_cat_sf"/>
</dbReference>
<dbReference type="HAMAP" id="MF_00046">
    <property type="entry name" value="MurC"/>
    <property type="match status" value="1"/>
</dbReference>
<evidence type="ECO:0000256" key="1">
    <source>
        <dbReference type="ARBA" id="ARBA00004496"/>
    </source>
</evidence>
<keyword evidence="15" id="KW-0472">Membrane</keyword>
<name>W4MDD4_9BACT</name>
<keyword evidence="4 14" id="KW-0963">Cytoplasm</keyword>
<comment type="subcellular location">
    <subcellularLocation>
        <location evidence="1 14">Cytoplasm</location>
    </subcellularLocation>
</comment>
<dbReference type="Gene3D" id="3.40.50.720">
    <property type="entry name" value="NAD(P)-binding Rossmann-like Domain"/>
    <property type="match status" value="1"/>
</dbReference>
<dbReference type="GO" id="GO:0051301">
    <property type="term" value="P:cell division"/>
    <property type="evidence" value="ECO:0007669"/>
    <property type="project" value="UniProtKB-KW"/>
</dbReference>
<keyword evidence="10 14" id="KW-0573">Peptidoglycan synthesis</keyword>
<dbReference type="Proteomes" id="UP000019140">
    <property type="component" value="Unassembled WGS sequence"/>
</dbReference>
<dbReference type="HOGENOM" id="CLU_028104_2_2_7"/>
<dbReference type="SUPFAM" id="SSF53244">
    <property type="entry name" value="MurD-like peptide ligases, peptide-binding domain"/>
    <property type="match status" value="1"/>
</dbReference>
<dbReference type="PANTHER" id="PTHR43445:SF3">
    <property type="entry name" value="UDP-N-ACETYLMURAMATE--L-ALANINE LIGASE"/>
    <property type="match status" value="1"/>
</dbReference>
<dbReference type="GO" id="GO:0009252">
    <property type="term" value="P:peptidoglycan biosynthetic process"/>
    <property type="evidence" value="ECO:0007669"/>
    <property type="project" value="UniProtKB-UniRule"/>
</dbReference>
<dbReference type="InterPro" id="IPR005758">
    <property type="entry name" value="UDP-N-AcMur_Ala_ligase_MurC"/>
</dbReference>
<comment type="similarity">
    <text evidence="14">Belongs to the MurCDEF family.</text>
</comment>
<feature type="binding site" evidence="14">
    <location>
        <begin position="112"/>
        <end position="118"/>
    </location>
    <ligand>
        <name>ATP</name>
        <dbReference type="ChEBI" id="CHEBI:30616"/>
    </ligand>
</feature>
<feature type="domain" description="Mur ligase C-terminal" evidence="17">
    <location>
        <begin position="311"/>
        <end position="442"/>
    </location>
</feature>
<sequence>MMRKTRHIHFVGIGGIGMSGIAEVLLNLGYAVSGSDLAASDITRRLQAGGATIFQGHDAAHVIGADVVVTSSAVKPDNAEVSMARERHIPVIPRAEMLAELMRMKYGIAVAGTHGKTTTTSLIATILDQGGLDPTVVIGGRLNSLGGNAQLGQGDYLVAEADESDGSFLLLSPTIGVVTTVDAEHLDFYRDLPAIQDAFVQFVNRVPFYGCSVICLDQPHIQSLVPRMKKRYVTYGMTSQADYVVRDIAFIGTRSRFEVYDGREPLGRFTLNLPGVHNVYNALAAIAVGRELDVDLTTIAEALDAFSGIHRRFEIVGTRDGVTVVDDYGHHPEEIRQTLRAAKAVWPDARLVVVFQPHRYTRTQALQDDFHTAFYEADTLILLDIYAASEAPIPGVSSEGLYTGIKAHGHRRVFYLPGPDDVLSFLRDDLGTGDVLMTLGAGDVWKLAHAFCAA</sequence>
<keyword evidence="12 14" id="KW-0961">Cell wall biogenesis/degradation</keyword>
<evidence type="ECO:0000256" key="6">
    <source>
        <dbReference type="ARBA" id="ARBA00022618"/>
    </source>
</evidence>
<proteinExistence type="inferred from homology"/>
<evidence type="ECO:0000256" key="2">
    <source>
        <dbReference type="ARBA" id="ARBA00004752"/>
    </source>
</evidence>
<evidence type="ECO:0000256" key="7">
    <source>
        <dbReference type="ARBA" id="ARBA00022741"/>
    </source>
</evidence>
<comment type="function">
    <text evidence="14">Cell wall formation.</text>
</comment>
<dbReference type="InterPro" id="IPR004101">
    <property type="entry name" value="Mur_ligase_C"/>
</dbReference>
<protein>
    <recommendedName>
        <fullName evidence="3 14">UDP-N-acetylmuramate--L-alanine ligase</fullName>
        <ecNumber evidence="3 14">6.3.2.8</ecNumber>
    </recommendedName>
    <alternativeName>
        <fullName evidence="14">UDP-N-acetylmuramoyl-L-alanine synthetase</fullName>
    </alternativeName>
</protein>
<keyword evidence="15" id="KW-0812">Transmembrane</keyword>
<dbReference type="GO" id="GO:0005524">
    <property type="term" value="F:ATP binding"/>
    <property type="evidence" value="ECO:0007669"/>
    <property type="project" value="UniProtKB-UniRule"/>
</dbReference>
<dbReference type="NCBIfam" id="TIGR01082">
    <property type="entry name" value="murC"/>
    <property type="match status" value="1"/>
</dbReference>
<evidence type="ECO:0000256" key="8">
    <source>
        <dbReference type="ARBA" id="ARBA00022840"/>
    </source>
</evidence>
<evidence type="ECO:0000256" key="4">
    <source>
        <dbReference type="ARBA" id="ARBA00022490"/>
    </source>
</evidence>
<evidence type="ECO:0000259" key="16">
    <source>
        <dbReference type="Pfam" id="PF01225"/>
    </source>
</evidence>
<keyword evidence="20" id="KW-1185">Reference proteome</keyword>
<comment type="caution">
    <text evidence="19">The sequence shown here is derived from an EMBL/GenBank/DDBJ whole genome shotgun (WGS) entry which is preliminary data.</text>
</comment>
<dbReference type="EMBL" id="AZHX01000273">
    <property type="protein sequence ID" value="ETX08213.1"/>
    <property type="molecule type" value="Genomic_DNA"/>
</dbReference>
<reference evidence="19 20" key="1">
    <citation type="journal article" date="2014" name="Nature">
        <title>An environmental bacterial taxon with a large and distinct metabolic repertoire.</title>
        <authorList>
            <person name="Wilson M.C."/>
            <person name="Mori T."/>
            <person name="Ruckert C."/>
            <person name="Uria A.R."/>
            <person name="Helf M.J."/>
            <person name="Takada K."/>
            <person name="Gernert C."/>
            <person name="Steffens U.A."/>
            <person name="Heycke N."/>
            <person name="Schmitt S."/>
            <person name="Rinke C."/>
            <person name="Helfrich E.J."/>
            <person name="Brachmann A.O."/>
            <person name="Gurgui C."/>
            <person name="Wakimoto T."/>
            <person name="Kracht M."/>
            <person name="Crusemann M."/>
            <person name="Hentschel U."/>
            <person name="Abe I."/>
            <person name="Matsunaga S."/>
            <person name="Kalinowski J."/>
            <person name="Takeyama H."/>
            <person name="Piel J."/>
        </authorList>
    </citation>
    <scope>NUCLEOTIDE SEQUENCE [LARGE SCALE GENOMIC DNA]</scope>
    <source>
        <strain evidence="20">TSY2</strain>
    </source>
</reference>
<evidence type="ECO:0000259" key="17">
    <source>
        <dbReference type="Pfam" id="PF02875"/>
    </source>
</evidence>
<comment type="pathway">
    <text evidence="2 14">Cell wall biogenesis; peptidoglycan biosynthesis.</text>
</comment>
<keyword evidence="7 14" id="KW-0547">Nucleotide-binding</keyword>
<evidence type="ECO:0000259" key="18">
    <source>
        <dbReference type="Pfam" id="PF08245"/>
    </source>
</evidence>
<dbReference type="Pfam" id="PF01225">
    <property type="entry name" value="Mur_ligase"/>
    <property type="match status" value="1"/>
</dbReference>
<organism evidence="19 20">
    <name type="scientific">Candidatus Entotheonella gemina</name>
    <dbReference type="NCBI Taxonomy" id="1429439"/>
    <lineage>
        <taxon>Bacteria</taxon>
        <taxon>Pseudomonadati</taxon>
        <taxon>Nitrospinota/Tectimicrobiota group</taxon>
        <taxon>Candidatus Tectimicrobiota</taxon>
        <taxon>Candidatus Entotheonellia</taxon>
        <taxon>Candidatus Entotheonellales</taxon>
        <taxon>Candidatus Entotheonellaceae</taxon>
        <taxon>Candidatus Entotheonella</taxon>
    </lineage>
</organism>
<evidence type="ECO:0000256" key="11">
    <source>
        <dbReference type="ARBA" id="ARBA00023306"/>
    </source>
</evidence>
<keyword evidence="6 14" id="KW-0132">Cell division</keyword>